<gene>
    <name evidence="9" type="ORF">COEREDRAFT_88531</name>
</gene>
<evidence type="ECO:0000256" key="3">
    <source>
        <dbReference type="ARBA" id="ARBA00022448"/>
    </source>
</evidence>
<dbReference type="OrthoDB" id="286811at2759"/>
<organism evidence="9 10">
    <name type="scientific">Coemansia reversa (strain ATCC 12441 / NRRL 1564)</name>
    <dbReference type="NCBI Taxonomy" id="763665"/>
    <lineage>
        <taxon>Eukaryota</taxon>
        <taxon>Fungi</taxon>
        <taxon>Fungi incertae sedis</taxon>
        <taxon>Zoopagomycota</taxon>
        <taxon>Kickxellomycotina</taxon>
        <taxon>Kickxellomycetes</taxon>
        <taxon>Kickxellales</taxon>
        <taxon>Kickxellaceae</taxon>
        <taxon>Coemansia</taxon>
    </lineage>
</organism>
<dbReference type="PANTHER" id="PTHR12653:SF0">
    <property type="entry name" value="NADH DEHYDROGENASE [UBIQUINONE] 1 ALPHA SUBCOMPLEX SUBUNIT 5"/>
    <property type="match status" value="1"/>
</dbReference>
<evidence type="ECO:0000256" key="4">
    <source>
        <dbReference type="ARBA" id="ARBA00022660"/>
    </source>
</evidence>
<evidence type="ECO:0000313" key="10">
    <source>
        <dbReference type="Proteomes" id="UP000242474"/>
    </source>
</evidence>
<name>A0A2G5B6T0_COERN</name>
<dbReference type="GO" id="GO:0022904">
    <property type="term" value="P:respiratory electron transport chain"/>
    <property type="evidence" value="ECO:0007669"/>
    <property type="project" value="InterPro"/>
</dbReference>
<keyword evidence="10" id="KW-1185">Reference proteome</keyword>
<evidence type="ECO:0000313" key="9">
    <source>
        <dbReference type="EMBL" id="PIA14710.1"/>
    </source>
</evidence>
<protein>
    <submittedName>
        <fullName evidence="9">NADH dehydrogenase 1 alpha subcomplex 5</fullName>
    </submittedName>
</protein>
<keyword evidence="3" id="KW-0813">Transport</keyword>
<dbReference type="EMBL" id="KZ303514">
    <property type="protein sequence ID" value="PIA14710.1"/>
    <property type="molecule type" value="Genomic_DNA"/>
</dbReference>
<keyword evidence="5" id="KW-0999">Mitochondrion inner membrane</keyword>
<keyword evidence="4" id="KW-0679">Respiratory chain</keyword>
<sequence length="130" mass="14809">MRLSRMLFQTSQKVTTGIVGLPVNPTARTQLIGLYKKTLDELKAKIPEKAVYRQSVEAITTHRLKVAEENEDASVIENLVNAGQIEELVCQAEEEINLISKMAEWKAWEPLEEPAPPRQWEYFKKAALTE</sequence>
<dbReference type="AlphaFoldDB" id="A0A2G5B6T0"/>
<keyword evidence="8" id="KW-0472">Membrane</keyword>
<keyword evidence="7" id="KW-0496">Mitochondrion</keyword>
<reference evidence="9 10" key="1">
    <citation type="journal article" date="2015" name="Genome Biol. Evol.">
        <title>Phylogenomic analyses indicate that early fungi evolved digesting cell walls of algal ancestors of land plants.</title>
        <authorList>
            <person name="Chang Y."/>
            <person name="Wang S."/>
            <person name="Sekimoto S."/>
            <person name="Aerts A.L."/>
            <person name="Choi C."/>
            <person name="Clum A."/>
            <person name="LaButti K.M."/>
            <person name="Lindquist E.A."/>
            <person name="Yee Ngan C."/>
            <person name="Ohm R.A."/>
            <person name="Salamov A.A."/>
            <person name="Grigoriev I.V."/>
            <person name="Spatafora J.W."/>
            <person name="Berbee M.L."/>
        </authorList>
    </citation>
    <scope>NUCLEOTIDE SEQUENCE [LARGE SCALE GENOMIC DNA]</scope>
    <source>
        <strain evidence="9 10">NRRL 1564</strain>
    </source>
</reference>
<dbReference type="InterPro" id="IPR006806">
    <property type="entry name" value="NDUFA5"/>
</dbReference>
<evidence type="ECO:0000256" key="2">
    <source>
        <dbReference type="ARBA" id="ARBA00010261"/>
    </source>
</evidence>
<evidence type="ECO:0000256" key="7">
    <source>
        <dbReference type="ARBA" id="ARBA00023128"/>
    </source>
</evidence>
<evidence type="ECO:0000256" key="8">
    <source>
        <dbReference type="ARBA" id="ARBA00023136"/>
    </source>
</evidence>
<evidence type="ECO:0000256" key="6">
    <source>
        <dbReference type="ARBA" id="ARBA00022982"/>
    </source>
</evidence>
<proteinExistence type="inferred from homology"/>
<dbReference type="Pfam" id="PF04716">
    <property type="entry name" value="ETC_C1_NDUFA5"/>
    <property type="match status" value="1"/>
</dbReference>
<accession>A0A2G5B6T0</accession>
<dbReference type="STRING" id="763665.A0A2G5B6T0"/>
<comment type="similarity">
    <text evidence="2">Belongs to the complex I NDUFA5 subunit family.</text>
</comment>
<keyword evidence="6" id="KW-0249">Electron transport</keyword>
<dbReference type="GO" id="GO:0005743">
    <property type="term" value="C:mitochondrial inner membrane"/>
    <property type="evidence" value="ECO:0007669"/>
    <property type="project" value="UniProtKB-SubCell"/>
</dbReference>
<dbReference type="PANTHER" id="PTHR12653">
    <property type="entry name" value="NADH-UBIQUINONE OXIDOREDUCTASE 13 KD-B SUBUNIT"/>
    <property type="match status" value="1"/>
</dbReference>
<comment type="subcellular location">
    <subcellularLocation>
        <location evidence="1">Mitochondrion inner membrane</location>
        <topology evidence="1">Peripheral membrane protein</topology>
        <orientation evidence="1">Matrix side</orientation>
    </subcellularLocation>
</comment>
<evidence type="ECO:0000256" key="1">
    <source>
        <dbReference type="ARBA" id="ARBA00004443"/>
    </source>
</evidence>
<dbReference type="Proteomes" id="UP000242474">
    <property type="component" value="Unassembled WGS sequence"/>
</dbReference>
<evidence type="ECO:0000256" key="5">
    <source>
        <dbReference type="ARBA" id="ARBA00022792"/>
    </source>
</evidence>